<dbReference type="EMBL" id="BKCJ010497983">
    <property type="protein sequence ID" value="GFA83942.1"/>
    <property type="molecule type" value="Genomic_DNA"/>
</dbReference>
<feature type="non-terminal residue" evidence="1">
    <location>
        <position position="1"/>
    </location>
</feature>
<comment type="caution">
    <text evidence="1">The sequence shown here is derived from an EMBL/GenBank/DDBJ whole genome shotgun (WGS) entry which is preliminary data.</text>
</comment>
<organism evidence="1">
    <name type="scientific">Tanacetum cinerariifolium</name>
    <name type="common">Dalmatian daisy</name>
    <name type="synonym">Chrysanthemum cinerariifolium</name>
    <dbReference type="NCBI Taxonomy" id="118510"/>
    <lineage>
        <taxon>Eukaryota</taxon>
        <taxon>Viridiplantae</taxon>
        <taxon>Streptophyta</taxon>
        <taxon>Embryophyta</taxon>
        <taxon>Tracheophyta</taxon>
        <taxon>Spermatophyta</taxon>
        <taxon>Magnoliopsida</taxon>
        <taxon>eudicotyledons</taxon>
        <taxon>Gunneridae</taxon>
        <taxon>Pentapetalae</taxon>
        <taxon>asterids</taxon>
        <taxon>campanulids</taxon>
        <taxon>Asterales</taxon>
        <taxon>Asteraceae</taxon>
        <taxon>Asteroideae</taxon>
        <taxon>Anthemideae</taxon>
        <taxon>Anthemidinae</taxon>
        <taxon>Tanacetum</taxon>
    </lineage>
</organism>
<reference evidence="1" key="1">
    <citation type="journal article" date="2019" name="Sci. Rep.">
        <title>Draft genome of Tanacetum cinerariifolium, the natural source of mosquito coil.</title>
        <authorList>
            <person name="Yamashiro T."/>
            <person name="Shiraishi A."/>
            <person name="Satake H."/>
            <person name="Nakayama K."/>
        </authorList>
    </citation>
    <scope>NUCLEOTIDE SEQUENCE</scope>
</reference>
<protein>
    <submittedName>
        <fullName evidence="1">Uncharacterized protein</fullName>
    </submittedName>
</protein>
<proteinExistence type="predicted"/>
<evidence type="ECO:0000313" key="1">
    <source>
        <dbReference type="EMBL" id="GFA83942.1"/>
    </source>
</evidence>
<gene>
    <name evidence="1" type="ORF">Tci_655914</name>
</gene>
<sequence>PGLGFELVSDRECRGRWSVVVEWSRSGEKVG</sequence>
<dbReference type="AlphaFoldDB" id="A0A699KAV9"/>
<accession>A0A699KAV9</accession>
<name>A0A699KAV9_TANCI</name>